<dbReference type="InterPro" id="IPR036397">
    <property type="entry name" value="RNaseH_sf"/>
</dbReference>
<dbReference type="Pfam" id="PF13456">
    <property type="entry name" value="RVT_3"/>
    <property type="match status" value="1"/>
</dbReference>
<dbReference type="Gene3D" id="3.30.420.10">
    <property type="entry name" value="Ribonuclease H-like superfamily/Ribonuclease H"/>
    <property type="match status" value="1"/>
</dbReference>
<protein>
    <submittedName>
        <fullName evidence="3">Ribonuclease H protein At1g65750 family</fullName>
    </submittedName>
</protein>
<accession>A0A151SLQ1</accession>
<dbReference type="PANTHER" id="PTHR47723">
    <property type="entry name" value="OS05G0353850 PROTEIN"/>
    <property type="match status" value="1"/>
</dbReference>
<evidence type="ECO:0000313" key="4">
    <source>
        <dbReference type="Proteomes" id="UP000075243"/>
    </source>
</evidence>
<evidence type="ECO:0000313" key="3">
    <source>
        <dbReference type="EMBL" id="KYP55672.1"/>
    </source>
</evidence>
<reference evidence="3 4" key="1">
    <citation type="journal article" date="2012" name="Nat. Biotechnol.">
        <title>Draft genome sequence of pigeonpea (Cajanus cajan), an orphan legume crop of resource-poor farmers.</title>
        <authorList>
            <person name="Varshney R.K."/>
            <person name="Chen W."/>
            <person name="Li Y."/>
            <person name="Bharti A.K."/>
            <person name="Saxena R.K."/>
            <person name="Schlueter J.A."/>
            <person name="Donoghue M.T."/>
            <person name="Azam S."/>
            <person name="Fan G."/>
            <person name="Whaley A.M."/>
            <person name="Farmer A.D."/>
            <person name="Sheridan J."/>
            <person name="Iwata A."/>
            <person name="Tuteja R."/>
            <person name="Penmetsa R.V."/>
            <person name="Wu W."/>
            <person name="Upadhyaya H.D."/>
            <person name="Yang S.P."/>
            <person name="Shah T."/>
            <person name="Saxena K.B."/>
            <person name="Michael T."/>
            <person name="McCombie W.R."/>
            <person name="Yang B."/>
            <person name="Zhang G."/>
            <person name="Yang H."/>
            <person name="Wang J."/>
            <person name="Spillane C."/>
            <person name="Cook D.R."/>
            <person name="May G.D."/>
            <person name="Xu X."/>
            <person name="Jackson S.A."/>
        </authorList>
    </citation>
    <scope>NUCLEOTIDE SEQUENCE [LARGE SCALE GENOMIC DNA]</scope>
    <source>
        <strain evidence="4">cv. Asha</strain>
    </source>
</reference>
<dbReference type="Pfam" id="PF13966">
    <property type="entry name" value="zf-RVT"/>
    <property type="match status" value="1"/>
</dbReference>
<dbReference type="InterPro" id="IPR053151">
    <property type="entry name" value="RNase_H-like"/>
</dbReference>
<gene>
    <name evidence="3" type="ORF">KK1_001895</name>
</gene>
<dbReference type="GO" id="GO:0004523">
    <property type="term" value="F:RNA-DNA hybrid ribonuclease activity"/>
    <property type="evidence" value="ECO:0007669"/>
    <property type="project" value="InterPro"/>
</dbReference>
<sequence>PTFKAIWRWNSLERIRVLLWRVVHGSQMTNQVRVDRGLGIDPTCPVCMQETESNFHALRDCKFAAEIWSRTSGGSLPRSFAEDNIHDWVHANLKERRPSHVNWPILFAVTLDSLWIRRNKMVFDNSFSSSEQVVKEINARVTTIVSIHTNNSFLSDPLCGHQDTHWRFPPIGHIKLNGDGAVSNDGIGACGGVVRDSSGNFLLAFSKKLGCISILKAELWAIYQWLLIIKDRYSRSLIICESDSAEAVKLIEEGCARHHPCFGLTQQIQELSLHFSSFLCIHIPREANIVADRLAKHSFWIEEELAVLFSSPSFLHSLLSADLVGAA</sequence>
<dbReference type="STRING" id="3821.A0A151SLQ1"/>
<dbReference type="PANTHER" id="PTHR47723:SF19">
    <property type="entry name" value="POLYNUCLEOTIDYL TRANSFERASE, RIBONUCLEASE H-LIKE SUPERFAMILY PROTEIN"/>
    <property type="match status" value="1"/>
</dbReference>
<dbReference type="AlphaFoldDB" id="A0A151SLQ1"/>
<organism evidence="3 4">
    <name type="scientific">Cajanus cajan</name>
    <name type="common">Pigeon pea</name>
    <name type="synonym">Cajanus indicus</name>
    <dbReference type="NCBI Taxonomy" id="3821"/>
    <lineage>
        <taxon>Eukaryota</taxon>
        <taxon>Viridiplantae</taxon>
        <taxon>Streptophyta</taxon>
        <taxon>Embryophyta</taxon>
        <taxon>Tracheophyta</taxon>
        <taxon>Spermatophyta</taxon>
        <taxon>Magnoliopsida</taxon>
        <taxon>eudicotyledons</taxon>
        <taxon>Gunneridae</taxon>
        <taxon>Pentapetalae</taxon>
        <taxon>rosids</taxon>
        <taxon>fabids</taxon>
        <taxon>Fabales</taxon>
        <taxon>Fabaceae</taxon>
        <taxon>Papilionoideae</taxon>
        <taxon>50 kb inversion clade</taxon>
        <taxon>NPAAA clade</taxon>
        <taxon>indigoferoid/millettioid clade</taxon>
        <taxon>Phaseoleae</taxon>
        <taxon>Cajanus</taxon>
    </lineage>
</organism>
<evidence type="ECO:0000259" key="2">
    <source>
        <dbReference type="Pfam" id="PF13966"/>
    </source>
</evidence>
<feature type="non-terminal residue" evidence="3">
    <location>
        <position position="1"/>
    </location>
</feature>
<feature type="domain" description="RNase H type-1" evidence="1">
    <location>
        <begin position="177"/>
        <end position="297"/>
    </location>
</feature>
<name>A0A151SLQ1_CAJCA</name>
<dbReference type="Gramene" id="C.cajan_01847.t">
    <property type="protein sequence ID" value="C.cajan_01847.t.cds1"/>
    <property type="gene ID" value="C.cajan_01847"/>
</dbReference>
<dbReference type="InterPro" id="IPR002156">
    <property type="entry name" value="RNaseH_domain"/>
</dbReference>
<feature type="domain" description="Reverse transcriptase zinc-binding" evidence="2">
    <location>
        <begin position="3"/>
        <end position="68"/>
    </location>
</feature>
<keyword evidence="4" id="KW-1185">Reference proteome</keyword>
<dbReference type="CDD" id="cd06222">
    <property type="entry name" value="RNase_H_like"/>
    <property type="match status" value="1"/>
</dbReference>
<dbReference type="SUPFAM" id="SSF53098">
    <property type="entry name" value="Ribonuclease H-like"/>
    <property type="match status" value="1"/>
</dbReference>
<proteinExistence type="predicted"/>
<dbReference type="InterPro" id="IPR012337">
    <property type="entry name" value="RNaseH-like_sf"/>
</dbReference>
<dbReference type="InterPro" id="IPR026960">
    <property type="entry name" value="RVT-Znf"/>
</dbReference>
<dbReference type="Proteomes" id="UP000075243">
    <property type="component" value="Chromosome 11"/>
</dbReference>
<dbReference type="GO" id="GO:0003676">
    <property type="term" value="F:nucleic acid binding"/>
    <property type="evidence" value="ECO:0007669"/>
    <property type="project" value="InterPro"/>
</dbReference>
<dbReference type="EMBL" id="CM003613">
    <property type="protein sequence ID" value="KYP55672.1"/>
    <property type="molecule type" value="Genomic_DNA"/>
</dbReference>
<evidence type="ECO:0000259" key="1">
    <source>
        <dbReference type="Pfam" id="PF13456"/>
    </source>
</evidence>
<dbReference type="InterPro" id="IPR044730">
    <property type="entry name" value="RNase_H-like_dom_plant"/>
</dbReference>